<dbReference type="GO" id="GO:0000721">
    <property type="term" value="F:(R,R)-butanediol dehydrogenase activity"/>
    <property type="evidence" value="ECO:0007669"/>
    <property type="project" value="UniProtKB-EC"/>
</dbReference>
<dbReference type="InterPro" id="IPR036291">
    <property type="entry name" value="NAD(P)-bd_dom_sf"/>
</dbReference>
<evidence type="ECO:0000259" key="7">
    <source>
        <dbReference type="SMART" id="SM00829"/>
    </source>
</evidence>
<gene>
    <name evidence="8" type="ORF">BANT918_01811</name>
</gene>
<dbReference type="PANTHER" id="PTHR43161:SF26">
    <property type="entry name" value="GALACTITOL 1-PHOSPHATE 5-DEHYDROGENASE"/>
    <property type="match status" value="1"/>
</dbReference>
<dbReference type="InterPro" id="IPR002328">
    <property type="entry name" value="ADH_Zn_CS"/>
</dbReference>
<proteinExistence type="inferred from homology"/>
<keyword evidence="3 6" id="KW-0479">Metal-binding</keyword>
<sequence length="372" mass="39663">MNSDDGQIGFVSTMKGQSHMKAARFYDRNDIRIEYIPEPELQSGTVAIDVAWCGICGTDLHEYLEGPIFVPPEGHPHPISGESAPVTMGHEFSGTITDLGDGVTDLEVGQNVVVEPYIIADDIDTSIGQSYQLSKDMNFIGLGGRGGGLAEKIVVERRWVHPVGDIPLDQAALIEPLSVAHHAVVRSGAKSGQVAIVGGAGPIGLLTAAVLKAEGLTVFISELSEARKKMALSTGVADEVLDPREGDVAEKVRERTNGQGADVGFECSSVPVVLDMLLDAVRPGSVVVNVSIWGHKPEVDMPKLVLKEIDLRGTIGYSGDHPSTIELVRSGKIDLSPFITGRIGLDELISGGFDELINNNEQHVKIIVDPRA</sequence>
<protein>
    <submittedName>
        <fullName evidence="8">(R,R)-butanediol dehydrogenase / meso-butanediol dehydrogenase / diacetyl reductase</fullName>
        <ecNumber evidence="8">1.1.1.-</ecNumber>
        <ecNumber evidence="8">1.1.1.303</ecNumber>
        <ecNumber evidence="8">1.1.1.4</ecNumber>
    </submittedName>
</protein>
<keyword evidence="4 6" id="KW-0862">Zinc</keyword>
<dbReference type="Pfam" id="PF08240">
    <property type="entry name" value="ADH_N"/>
    <property type="match status" value="1"/>
</dbReference>
<dbReference type="PANTHER" id="PTHR43161">
    <property type="entry name" value="SORBITOL DEHYDROGENASE"/>
    <property type="match status" value="1"/>
</dbReference>
<evidence type="ECO:0000256" key="6">
    <source>
        <dbReference type="RuleBase" id="RU361277"/>
    </source>
</evidence>
<dbReference type="GO" id="GO:0008270">
    <property type="term" value="F:zinc ion binding"/>
    <property type="evidence" value="ECO:0007669"/>
    <property type="project" value="InterPro"/>
</dbReference>
<dbReference type="SUPFAM" id="SSF51735">
    <property type="entry name" value="NAD(P)-binding Rossmann-fold domains"/>
    <property type="match status" value="1"/>
</dbReference>
<comment type="cofactor">
    <cofactor evidence="1 6">
        <name>Zn(2+)</name>
        <dbReference type="ChEBI" id="CHEBI:29105"/>
    </cofactor>
</comment>
<dbReference type="EC" id="1.1.1.4" evidence="8"/>
<evidence type="ECO:0000256" key="5">
    <source>
        <dbReference type="ARBA" id="ARBA00023002"/>
    </source>
</evidence>
<dbReference type="SUPFAM" id="SSF50129">
    <property type="entry name" value="GroES-like"/>
    <property type="match status" value="1"/>
</dbReference>
<dbReference type="Gene3D" id="3.90.180.10">
    <property type="entry name" value="Medium-chain alcohol dehydrogenases, catalytic domain"/>
    <property type="match status" value="1"/>
</dbReference>
<reference evidence="8 9" key="1">
    <citation type="submission" date="2017-03" db="EMBL/GenBank/DDBJ databases">
        <authorList>
            <person name="Afonso C.L."/>
            <person name="Miller P.J."/>
            <person name="Scott M.A."/>
            <person name="Spackman E."/>
            <person name="Goraichik I."/>
            <person name="Dimitrov K.M."/>
            <person name="Suarez D.L."/>
            <person name="Swayne D.E."/>
        </authorList>
    </citation>
    <scope>NUCLEOTIDE SEQUENCE [LARGE SCALE GENOMIC DNA]</scope>
    <source>
        <strain evidence="8 9">CNRZ 918</strain>
    </source>
</reference>
<dbReference type="CDD" id="cd08233">
    <property type="entry name" value="butanediol_DH_like"/>
    <property type="match status" value="1"/>
</dbReference>
<dbReference type="EMBL" id="FXZD01000005">
    <property type="protein sequence ID" value="SMX90002.1"/>
    <property type="molecule type" value="Genomic_DNA"/>
</dbReference>
<organism evidence="8 9">
    <name type="scientific">Brevibacterium antiquum CNRZ 918</name>
    <dbReference type="NCBI Taxonomy" id="1255637"/>
    <lineage>
        <taxon>Bacteria</taxon>
        <taxon>Bacillati</taxon>
        <taxon>Actinomycetota</taxon>
        <taxon>Actinomycetes</taxon>
        <taxon>Micrococcales</taxon>
        <taxon>Brevibacteriaceae</taxon>
        <taxon>Brevibacterium</taxon>
    </lineage>
</organism>
<dbReference type="EC" id="1.1.1.303" evidence="8"/>
<evidence type="ECO:0000256" key="2">
    <source>
        <dbReference type="ARBA" id="ARBA00008072"/>
    </source>
</evidence>
<dbReference type="Pfam" id="PF00107">
    <property type="entry name" value="ADH_zinc_N"/>
    <property type="match status" value="1"/>
</dbReference>
<comment type="similarity">
    <text evidence="2 6">Belongs to the zinc-containing alcohol dehydrogenase family.</text>
</comment>
<dbReference type="InterPro" id="IPR020843">
    <property type="entry name" value="ER"/>
</dbReference>
<dbReference type="SMART" id="SM00829">
    <property type="entry name" value="PKS_ER"/>
    <property type="match status" value="1"/>
</dbReference>
<dbReference type="GO" id="GO:0052587">
    <property type="term" value="F:diacetyl reductase ((R)-acetoin forming) (NAD+) activity"/>
    <property type="evidence" value="ECO:0007669"/>
    <property type="project" value="UniProtKB-EC"/>
</dbReference>
<accession>A0A2H1JSI3</accession>
<evidence type="ECO:0000256" key="4">
    <source>
        <dbReference type="ARBA" id="ARBA00022833"/>
    </source>
</evidence>
<dbReference type="EC" id="1.1.1.-" evidence="8"/>
<dbReference type="InterPro" id="IPR013149">
    <property type="entry name" value="ADH-like_C"/>
</dbReference>
<feature type="domain" description="Enoyl reductase (ER)" evidence="7">
    <location>
        <begin position="27"/>
        <end position="368"/>
    </location>
</feature>
<dbReference type="Proteomes" id="UP000234433">
    <property type="component" value="Unassembled WGS sequence"/>
</dbReference>
<dbReference type="Gene3D" id="3.40.50.720">
    <property type="entry name" value="NAD(P)-binding Rossmann-like Domain"/>
    <property type="match status" value="1"/>
</dbReference>
<dbReference type="InterPro" id="IPR011032">
    <property type="entry name" value="GroES-like_sf"/>
</dbReference>
<evidence type="ECO:0000256" key="1">
    <source>
        <dbReference type="ARBA" id="ARBA00001947"/>
    </source>
</evidence>
<evidence type="ECO:0000313" key="9">
    <source>
        <dbReference type="Proteomes" id="UP000234433"/>
    </source>
</evidence>
<keyword evidence="5 8" id="KW-0560">Oxidoreductase</keyword>
<dbReference type="AlphaFoldDB" id="A0A2H1JSI3"/>
<dbReference type="InterPro" id="IPR013154">
    <property type="entry name" value="ADH-like_N"/>
</dbReference>
<evidence type="ECO:0000256" key="3">
    <source>
        <dbReference type="ARBA" id="ARBA00022723"/>
    </source>
</evidence>
<dbReference type="PROSITE" id="PS00059">
    <property type="entry name" value="ADH_ZINC"/>
    <property type="match status" value="1"/>
</dbReference>
<name>A0A2H1JSI3_9MICO</name>
<evidence type="ECO:0000313" key="8">
    <source>
        <dbReference type="EMBL" id="SMX90002.1"/>
    </source>
</evidence>